<dbReference type="EMBL" id="CP001339">
    <property type="protein sequence ID" value="ACL73159.1"/>
    <property type="molecule type" value="Genomic_DNA"/>
</dbReference>
<keyword evidence="6" id="KW-0547">Nucleotide-binding</keyword>
<reference evidence="13 14" key="1">
    <citation type="journal article" date="2011" name="Stand. Genomic Sci.">
        <title>Complete genome sequence of 'Thioalkalivibrio sulfidophilus' HL-EbGr7.</title>
        <authorList>
            <person name="Muyzer G."/>
            <person name="Sorokin D.Y."/>
            <person name="Mavromatis K."/>
            <person name="Lapidus A."/>
            <person name="Clum A."/>
            <person name="Ivanova N."/>
            <person name="Pati A."/>
            <person name="d'Haeseleer P."/>
            <person name="Woyke T."/>
            <person name="Kyrpides N.C."/>
        </authorList>
    </citation>
    <scope>NUCLEOTIDE SEQUENCE [LARGE SCALE GENOMIC DNA]</scope>
    <source>
        <strain evidence="13 14">HL-EbGR7</strain>
    </source>
</reference>
<dbReference type="Pfam" id="PF00483">
    <property type="entry name" value="NTP_transferase"/>
    <property type="match status" value="1"/>
</dbReference>
<dbReference type="CDD" id="cd02509">
    <property type="entry name" value="GDP-M1P_Guanylyltransferase"/>
    <property type="match status" value="1"/>
</dbReference>
<evidence type="ECO:0000256" key="6">
    <source>
        <dbReference type="ARBA" id="ARBA00022741"/>
    </source>
</evidence>
<evidence type="ECO:0000256" key="8">
    <source>
        <dbReference type="ARBA" id="ARBA00047343"/>
    </source>
</evidence>
<evidence type="ECO:0000256" key="2">
    <source>
        <dbReference type="ARBA" id="ARBA00006115"/>
    </source>
</evidence>
<evidence type="ECO:0000256" key="1">
    <source>
        <dbReference type="ARBA" id="ARBA00004823"/>
    </source>
</evidence>
<dbReference type="PANTHER" id="PTHR46390:SF1">
    <property type="entry name" value="MANNOSE-1-PHOSPHATE GUANYLYLTRANSFERASE"/>
    <property type="match status" value="1"/>
</dbReference>
<comment type="pathway">
    <text evidence="1">Nucleotide-sugar biosynthesis; GDP-alpha-D-mannose biosynthesis; GDP-alpha-D-mannose from alpha-D-mannose 1-phosphate (GTP route): step 1/1.</text>
</comment>
<evidence type="ECO:0000313" key="13">
    <source>
        <dbReference type="EMBL" id="ACL73159.1"/>
    </source>
</evidence>
<dbReference type="HOGENOM" id="CLU_035527_1_0_6"/>
<dbReference type="FunFam" id="2.60.120.10:FF:000032">
    <property type="entry name" value="Mannose-1-phosphate guanylyltransferase/mannose-6-phosphate isomerase"/>
    <property type="match status" value="1"/>
</dbReference>
<evidence type="ECO:0000256" key="3">
    <source>
        <dbReference type="ARBA" id="ARBA00012387"/>
    </source>
</evidence>
<dbReference type="Proteomes" id="UP000002383">
    <property type="component" value="Chromosome"/>
</dbReference>
<dbReference type="Gene3D" id="2.60.120.10">
    <property type="entry name" value="Jelly Rolls"/>
    <property type="match status" value="1"/>
</dbReference>
<dbReference type="InterPro" id="IPR014710">
    <property type="entry name" value="RmlC-like_jellyroll"/>
</dbReference>
<accession>B8GTR5</accession>
<dbReference type="Pfam" id="PF22640">
    <property type="entry name" value="ManC_GMP_beta-helix"/>
    <property type="match status" value="1"/>
</dbReference>
<dbReference type="KEGG" id="tgr:Tgr7_2079"/>
<dbReference type="AlphaFoldDB" id="B8GTR5"/>
<dbReference type="NCBIfam" id="TIGR01479">
    <property type="entry name" value="GMP_PMI"/>
    <property type="match status" value="1"/>
</dbReference>
<dbReference type="InterPro" id="IPR054566">
    <property type="entry name" value="ManC/GMP-like_b-helix"/>
</dbReference>
<dbReference type="Gene3D" id="3.90.550.10">
    <property type="entry name" value="Spore Coat Polysaccharide Biosynthesis Protein SpsA, Chain A"/>
    <property type="match status" value="1"/>
</dbReference>
<feature type="domain" description="Mannose-6-phosphate isomerase type II C-terminal" evidence="11">
    <location>
        <begin position="369"/>
        <end position="483"/>
    </location>
</feature>
<name>B8GTR5_THISH</name>
<dbReference type="eggNOG" id="COG0836">
    <property type="taxonomic scope" value="Bacteria"/>
</dbReference>
<evidence type="ECO:0000259" key="12">
    <source>
        <dbReference type="Pfam" id="PF22640"/>
    </source>
</evidence>
<dbReference type="UniPathway" id="UPA00126">
    <property type="reaction ID" value="UER00930"/>
</dbReference>
<dbReference type="RefSeq" id="WP_012638638.1">
    <property type="nucleotide sequence ID" value="NC_011901.1"/>
</dbReference>
<dbReference type="Pfam" id="PF01050">
    <property type="entry name" value="MannoseP_isomer"/>
    <property type="match status" value="1"/>
</dbReference>
<dbReference type="InterPro" id="IPR006375">
    <property type="entry name" value="Man1P_GuaTrfase/Man6P_Isoase"/>
</dbReference>
<proteinExistence type="inferred from homology"/>
<evidence type="ECO:0000256" key="7">
    <source>
        <dbReference type="ARBA" id="ARBA00023134"/>
    </source>
</evidence>
<dbReference type="GO" id="GO:0005525">
    <property type="term" value="F:GTP binding"/>
    <property type="evidence" value="ECO:0007669"/>
    <property type="project" value="UniProtKB-KW"/>
</dbReference>
<dbReference type="STRING" id="396588.Tgr7_2079"/>
<feature type="domain" description="Nucleotidyl transferase" evidence="10">
    <location>
        <begin position="3"/>
        <end position="304"/>
    </location>
</feature>
<sequence length="488" mass="53936">MIPVILSGGSGTRLWPLSRELYPKQFLPLTGGDLSLLQATVERIAGFPGARAPLVVCNEAHRFLVAEQMRQLELEPEAILLEPVGRNTAPAVALAALSQPDPESVLLVMPADHVIRDIAAFHRALSIGLEQARSGALVTFGVVPQSAHTGYGYIRADRAGASSLVLGASEKNTKHKAQSTKDSSAFPVLSFIEKPDQATAESYLASGDYFWNSGMFLFKASAYLAEMERHAPDILESCRAALKGAQRDRDFLRLDEEAFSNCRSDSIDYAVMERTDRAMVVPLDAGWNDVGSWDSLWEVGERDAQGNVFKGDVVTEGVRNTYIHAQQRLVAAVGLEDLVIVETGDAVLVMDRARTQDVKQIVARLREAGRDEAQVHRRVARPWGTYECIDGADRFQVKRITVKPGEKLSLQMHHHRAEHWVVVRGTARITRGEEVFVLSENESTYIPLGVKHRLENPGRIPLELIEVQSGAYLGEDDIVRFEDTYGRS</sequence>
<dbReference type="GO" id="GO:0004475">
    <property type="term" value="F:mannose-1-phosphate guanylyltransferase (GTP) activity"/>
    <property type="evidence" value="ECO:0007669"/>
    <property type="project" value="UniProtKB-EC"/>
</dbReference>
<dbReference type="InterPro" id="IPR005835">
    <property type="entry name" value="NTP_transferase_dom"/>
</dbReference>
<organism evidence="13 14">
    <name type="scientific">Thioalkalivibrio sulfidiphilus (strain HL-EbGR7)</name>
    <dbReference type="NCBI Taxonomy" id="396588"/>
    <lineage>
        <taxon>Bacteria</taxon>
        <taxon>Pseudomonadati</taxon>
        <taxon>Pseudomonadota</taxon>
        <taxon>Gammaproteobacteria</taxon>
        <taxon>Chromatiales</taxon>
        <taxon>Ectothiorhodospiraceae</taxon>
        <taxon>Thioalkalivibrio</taxon>
    </lineage>
</organism>
<evidence type="ECO:0000259" key="11">
    <source>
        <dbReference type="Pfam" id="PF01050"/>
    </source>
</evidence>
<keyword evidence="14" id="KW-1185">Reference proteome</keyword>
<dbReference type="CDD" id="cd02213">
    <property type="entry name" value="cupin_PMI_typeII_C"/>
    <property type="match status" value="1"/>
</dbReference>
<evidence type="ECO:0000256" key="9">
    <source>
        <dbReference type="RuleBase" id="RU004190"/>
    </source>
</evidence>
<dbReference type="GO" id="GO:0000271">
    <property type="term" value="P:polysaccharide biosynthetic process"/>
    <property type="evidence" value="ECO:0007669"/>
    <property type="project" value="InterPro"/>
</dbReference>
<dbReference type="SUPFAM" id="SSF53448">
    <property type="entry name" value="Nucleotide-diphospho-sugar transferases"/>
    <property type="match status" value="1"/>
</dbReference>
<dbReference type="InterPro" id="IPR029044">
    <property type="entry name" value="Nucleotide-diphossugar_trans"/>
</dbReference>
<dbReference type="FunFam" id="3.90.550.10:FF:000046">
    <property type="entry name" value="Mannose-1-phosphate guanylyltransferase (GDP)"/>
    <property type="match status" value="1"/>
</dbReference>
<protein>
    <recommendedName>
        <fullName evidence="3">mannose-1-phosphate guanylyltransferase</fullName>
        <ecNumber evidence="3">2.7.7.13</ecNumber>
    </recommendedName>
</protein>
<keyword evidence="4 13" id="KW-0808">Transferase</keyword>
<comment type="catalytic activity">
    <reaction evidence="8">
        <text>alpha-D-mannose 1-phosphate + GTP + H(+) = GDP-alpha-D-mannose + diphosphate</text>
        <dbReference type="Rhea" id="RHEA:15229"/>
        <dbReference type="ChEBI" id="CHEBI:15378"/>
        <dbReference type="ChEBI" id="CHEBI:33019"/>
        <dbReference type="ChEBI" id="CHEBI:37565"/>
        <dbReference type="ChEBI" id="CHEBI:57527"/>
        <dbReference type="ChEBI" id="CHEBI:58409"/>
        <dbReference type="EC" id="2.7.7.13"/>
    </reaction>
</comment>
<dbReference type="PANTHER" id="PTHR46390">
    <property type="entry name" value="MANNOSE-1-PHOSPHATE GUANYLYLTRANSFERASE"/>
    <property type="match status" value="1"/>
</dbReference>
<dbReference type="InterPro" id="IPR001538">
    <property type="entry name" value="Man6P_isomerase-2_C"/>
</dbReference>
<dbReference type="SUPFAM" id="SSF51182">
    <property type="entry name" value="RmlC-like cupins"/>
    <property type="match status" value="1"/>
</dbReference>
<keyword evidence="5 13" id="KW-0548">Nucleotidyltransferase</keyword>
<dbReference type="InterPro" id="IPR051161">
    <property type="entry name" value="Mannose-6P_isomerase_type2"/>
</dbReference>
<evidence type="ECO:0000313" key="14">
    <source>
        <dbReference type="Proteomes" id="UP000002383"/>
    </source>
</evidence>
<dbReference type="InterPro" id="IPR011051">
    <property type="entry name" value="RmlC_Cupin_sf"/>
</dbReference>
<feature type="domain" description="MannoseP isomerase/GMP-like beta-helix" evidence="12">
    <location>
        <begin position="318"/>
        <end position="365"/>
    </location>
</feature>
<evidence type="ECO:0000259" key="10">
    <source>
        <dbReference type="Pfam" id="PF00483"/>
    </source>
</evidence>
<keyword evidence="7" id="KW-0342">GTP-binding</keyword>
<dbReference type="InterPro" id="IPR049577">
    <property type="entry name" value="GMPP_N"/>
</dbReference>
<evidence type="ECO:0000256" key="4">
    <source>
        <dbReference type="ARBA" id="ARBA00022679"/>
    </source>
</evidence>
<evidence type="ECO:0000256" key="5">
    <source>
        <dbReference type="ARBA" id="ARBA00022695"/>
    </source>
</evidence>
<comment type="similarity">
    <text evidence="2 9">Belongs to the mannose-6-phosphate isomerase type 2 family.</text>
</comment>
<dbReference type="EC" id="2.7.7.13" evidence="3"/>
<gene>
    <name evidence="13" type="ordered locus">Tgr7_2079</name>
</gene>
<dbReference type="GO" id="GO:0009298">
    <property type="term" value="P:GDP-mannose biosynthetic process"/>
    <property type="evidence" value="ECO:0007669"/>
    <property type="project" value="UniProtKB-UniPathway"/>
</dbReference>